<keyword evidence="3" id="KW-0862">Zinc</keyword>
<name>A0ABP0CY17_9PEZI</name>
<keyword evidence="2" id="KW-0479">Metal-binding</keyword>
<dbReference type="PROSITE" id="PS00463">
    <property type="entry name" value="ZN2_CY6_FUNGAL_1"/>
    <property type="match status" value="1"/>
</dbReference>
<keyword evidence="7" id="KW-0539">Nucleus</keyword>
<evidence type="ECO:0000256" key="2">
    <source>
        <dbReference type="ARBA" id="ARBA00022723"/>
    </source>
</evidence>
<dbReference type="InterPro" id="IPR001138">
    <property type="entry name" value="Zn2Cys6_DnaBD"/>
</dbReference>
<feature type="region of interest" description="Disordered" evidence="8">
    <location>
        <begin position="87"/>
        <end position="108"/>
    </location>
</feature>
<keyword evidence="11" id="KW-1185">Reference proteome</keyword>
<feature type="domain" description="Zn(2)-C6 fungal-type" evidence="9">
    <location>
        <begin position="20"/>
        <end position="52"/>
    </location>
</feature>
<comment type="subcellular location">
    <subcellularLocation>
        <location evidence="1">Nucleus</location>
    </subcellularLocation>
</comment>
<dbReference type="Gene3D" id="4.10.240.10">
    <property type="entry name" value="Zn(2)-C6 fungal-type DNA-binding domain"/>
    <property type="match status" value="1"/>
</dbReference>
<dbReference type="PANTHER" id="PTHR47782:SF2">
    <property type="entry name" value="TRANSCRIPTION FACTOR, PUTATIVE (AFU_ORTHOLOGUE AFUA_4G12570)-RELATED"/>
    <property type="match status" value="1"/>
</dbReference>
<dbReference type="PROSITE" id="PS50048">
    <property type="entry name" value="ZN2_CY6_FUNGAL_2"/>
    <property type="match status" value="1"/>
</dbReference>
<evidence type="ECO:0000256" key="7">
    <source>
        <dbReference type="ARBA" id="ARBA00023242"/>
    </source>
</evidence>
<dbReference type="PANTHER" id="PTHR47782">
    <property type="entry name" value="ZN(II)2CYS6 TRANSCRIPTION FACTOR (EUROFUNG)-RELATED"/>
    <property type="match status" value="1"/>
</dbReference>
<dbReference type="InterPro" id="IPR052202">
    <property type="entry name" value="Yeast_MetPath_Reg"/>
</dbReference>
<dbReference type="Pfam" id="PF00172">
    <property type="entry name" value="Zn_clus"/>
    <property type="match status" value="1"/>
</dbReference>
<keyword evidence="5" id="KW-0238">DNA-binding</keyword>
<sequence>MPRSSFSDNPLLRVSRPVSACSRCRAAKVKCDGKLPACTACEKAGRENECSAANDQFARGKERSYVAALELRVEKLERRLAYAQSRKASVAFHTDGGPSYPGPPGADRKDSLAVIRAAIHRKAARKRENSDVNSLVSDFGYLYVHSFS</sequence>
<dbReference type="EMBL" id="CAWUHC010000152">
    <property type="protein sequence ID" value="CAK7236069.1"/>
    <property type="molecule type" value="Genomic_DNA"/>
</dbReference>
<evidence type="ECO:0000256" key="3">
    <source>
        <dbReference type="ARBA" id="ARBA00022833"/>
    </source>
</evidence>
<evidence type="ECO:0000259" key="9">
    <source>
        <dbReference type="PROSITE" id="PS50048"/>
    </source>
</evidence>
<evidence type="ECO:0000256" key="6">
    <source>
        <dbReference type="ARBA" id="ARBA00023163"/>
    </source>
</evidence>
<evidence type="ECO:0000256" key="8">
    <source>
        <dbReference type="SAM" id="MobiDB-lite"/>
    </source>
</evidence>
<keyword evidence="6" id="KW-0804">Transcription</keyword>
<accession>A0ABP0CY17</accession>
<reference evidence="10 11" key="1">
    <citation type="submission" date="2024-01" db="EMBL/GenBank/DDBJ databases">
        <authorList>
            <person name="Allen C."/>
            <person name="Tagirdzhanova G."/>
        </authorList>
    </citation>
    <scope>NUCLEOTIDE SEQUENCE [LARGE SCALE GENOMIC DNA]</scope>
</reference>
<organism evidence="10 11">
    <name type="scientific">Sporothrix bragantina</name>
    <dbReference type="NCBI Taxonomy" id="671064"/>
    <lineage>
        <taxon>Eukaryota</taxon>
        <taxon>Fungi</taxon>
        <taxon>Dikarya</taxon>
        <taxon>Ascomycota</taxon>
        <taxon>Pezizomycotina</taxon>
        <taxon>Sordariomycetes</taxon>
        <taxon>Sordariomycetidae</taxon>
        <taxon>Ophiostomatales</taxon>
        <taxon>Ophiostomataceae</taxon>
        <taxon>Sporothrix</taxon>
    </lineage>
</organism>
<evidence type="ECO:0000313" key="10">
    <source>
        <dbReference type="EMBL" id="CAK7236069.1"/>
    </source>
</evidence>
<dbReference type="SMART" id="SM00066">
    <property type="entry name" value="GAL4"/>
    <property type="match status" value="1"/>
</dbReference>
<evidence type="ECO:0000313" key="11">
    <source>
        <dbReference type="Proteomes" id="UP001642406"/>
    </source>
</evidence>
<gene>
    <name evidence="10" type="ORF">SBRCBS47491_009510</name>
</gene>
<keyword evidence="4" id="KW-0805">Transcription regulation</keyword>
<dbReference type="SUPFAM" id="SSF57701">
    <property type="entry name" value="Zn2/Cys6 DNA-binding domain"/>
    <property type="match status" value="1"/>
</dbReference>
<evidence type="ECO:0000256" key="1">
    <source>
        <dbReference type="ARBA" id="ARBA00004123"/>
    </source>
</evidence>
<dbReference type="CDD" id="cd00067">
    <property type="entry name" value="GAL4"/>
    <property type="match status" value="1"/>
</dbReference>
<dbReference type="Proteomes" id="UP001642406">
    <property type="component" value="Unassembled WGS sequence"/>
</dbReference>
<evidence type="ECO:0000256" key="4">
    <source>
        <dbReference type="ARBA" id="ARBA00023015"/>
    </source>
</evidence>
<comment type="caution">
    <text evidence="10">The sequence shown here is derived from an EMBL/GenBank/DDBJ whole genome shotgun (WGS) entry which is preliminary data.</text>
</comment>
<dbReference type="InterPro" id="IPR036864">
    <property type="entry name" value="Zn2-C6_fun-type_DNA-bd_sf"/>
</dbReference>
<proteinExistence type="predicted"/>
<evidence type="ECO:0000256" key="5">
    <source>
        <dbReference type="ARBA" id="ARBA00023125"/>
    </source>
</evidence>
<protein>
    <recommendedName>
        <fullName evidence="9">Zn(2)-C6 fungal-type domain-containing protein</fullName>
    </recommendedName>
</protein>